<reference evidence="8 9" key="1">
    <citation type="submission" date="2024-11" db="EMBL/GenBank/DDBJ databases">
        <authorList>
            <person name="Heng Y.C."/>
            <person name="Lim A.C.H."/>
            <person name="Lee J.K.Y."/>
            <person name="Kittelmann S."/>
        </authorList>
    </citation>
    <scope>NUCLEOTIDE SEQUENCE [LARGE SCALE GENOMIC DNA]</scope>
    <source>
        <strain evidence="8 9">WILCCON 0112</strain>
    </source>
</reference>
<feature type="domain" description="Major facilitator superfamily (MFS) profile" evidence="7">
    <location>
        <begin position="16"/>
        <end position="430"/>
    </location>
</feature>
<feature type="transmembrane region" description="Helical" evidence="6">
    <location>
        <begin position="49"/>
        <end position="71"/>
    </location>
</feature>
<evidence type="ECO:0000313" key="8">
    <source>
        <dbReference type="EMBL" id="MFL0167441.1"/>
    </source>
</evidence>
<protein>
    <submittedName>
        <fullName evidence="8">MFS transporter</fullName>
    </submittedName>
</protein>
<feature type="transmembrane region" description="Helical" evidence="6">
    <location>
        <begin position="316"/>
        <end position="336"/>
    </location>
</feature>
<feature type="transmembrane region" description="Helical" evidence="6">
    <location>
        <begin position="12"/>
        <end position="29"/>
    </location>
</feature>
<feature type="transmembrane region" description="Helical" evidence="6">
    <location>
        <begin position="108"/>
        <end position="133"/>
    </location>
</feature>
<dbReference type="InterPro" id="IPR036259">
    <property type="entry name" value="MFS_trans_sf"/>
</dbReference>
<evidence type="ECO:0000256" key="2">
    <source>
        <dbReference type="ARBA" id="ARBA00022448"/>
    </source>
</evidence>
<keyword evidence="5 6" id="KW-0472">Membrane</keyword>
<feature type="transmembrane region" description="Helical" evidence="6">
    <location>
        <begin position="174"/>
        <end position="194"/>
    </location>
</feature>
<dbReference type="PANTHER" id="PTHR11662:SF399">
    <property type="entry name" value="FI19708P1-RELATED"/>
    <property type="match status" value="1"/>
</dbReference>
<dbReference type="InterPro" id="IPR020846">
    <property type="entry name" value="MFS_dom"/>
</dbReference>
<dbReference type="PROSITE" id="PS50850">
    <property type="entry name" value="MFS"/>
    <property type="match status" value="1"/>
</dbReference>
<name>A0ABW8SA26_9CLOT</name>
<feature type="transmembrane region" description="Helical" evidence="6">
    <location>
        <begin position="246"/>
        <end position="268"/>
    </location>
</feature>
<proteinExistence type="predicted"/>
<comment type="caution">
    <text evidence="8">The sequence shown here is derived from an EMBL/GenBank/DDBJ whole genome shotgun (WGS) entry which is preliminary data.</text>
</comment>
<dbReference type="Gene3D" id="1.20.1250.20">
    <property type="entry name" value="MFS general substrate transporter like domains"/>
    <property type="match status" value="2"/>
</dbReference>
<feature type="transmembrane region" description="Helical" evidence="6">
    <location>
        <begin position="374"/>
        <end position="394"/>
    </location>
</feature>
<feature type="transmembrane region" description="Helical" evidence="6">
    <location>
        <begin position="83"/>
        <end position="102"/>
    </location>
</feature>
<evidence type="ECO:0000313" key="9">
    <source>
        <dbReference type="Proteomes" id="UP001623600"/>
    </source>
</evidence>
<keyword evidence="3 6" id="KW-0812">Transmembrane</keyword>
<dbReference type="Pfam" id="PF07690">
    <property type="entry name" value="MFS_1"/>
    <property type="match status" value="1"/>
</dbReference>
<dbReference type="InterPro" id="IPR011701">
    <property type="entry name" value="MFS"/>
</dbReference>
<evidence type="ECO:0000256" key="1">
    <source>
        <dbReference type="ARBA" id="ARBA00004651"/>
    </source>
</evidence>
<feature type="transmembrane region" description="Helical" evidence="6">
    <location>
        <begin position="145"/>
        <end position="168"/>
    </location>
</feature>
<sequence length="437" mass="48106">METLQKKVPRARWFYIMPICFITTFFYFIDRQIISIALPGGVQSALALNSTMSGLAAGVFSIGVLFLSIPAGQLAQKGKVKKFIGLCIAGWSIFTILTAFVQTSWQLVLVRFCIGFCEGAFSPGLTTLFTFWFPDKDGERNKANSTYFTAISVAAISMGPLGGTLIQFFGWRNLFIILGALSFVGFILWQLFIFDRPSEAKWLSEEELDYIETTIQEERETAKIVAGDVEVKSEKLPLKQLLSNKYVWSLCIIGFTVNIGQFGYTIWMPTMIKDITKTNILNVGFISIVPSFFTLMGLWIFSYLATKIKNRRLTTGLPLVLFGVSLIIANISGAAMGPVVDIGMLCIVSLFIQGHMPSYYSIPSLVLVKELDGPARGLMAVAMGLGSFIGPYAVGYFNTVTGSSKVGMYFLTAMLIIGGLATLILPKNMVKSSLENK</sequence>
<dbReference type="RefSeq" id="WP_406762248.1">
    <property type="nucleotide sequence ID" value="NZ_JBJIAB010000033.1"/>
</dbReference>
<keyword evidence="9" id="KW-1185">Reference proteome</keyword>
<evidence type="ECO:0000256" key="3">
    <source>
        <dbReference type="ARBA" id="ARBA00022692"/>
    </source>
</evidence>
<dbReference type="EMBL" id="JBJIAB010000033">
    <property type="protein sequence ID" value="MFL0167441.1"/>
    <property type="molecule type" value="Genomic_DNA"/>
</dbReference>
<comment type="subcellular location">
    <subcellularLocation>
        <location evidence="1">Cell membrane</location>
        <topology evidence="1">Multi-pass membrane protein</topology>
    </subcellularLocation>
</comment>
<keyword evidence="4 6" id="KW-1133">Transmembrane helix</keyword>
<feature type="transmembrane region" description="Helical" evidence="6">
    <location>
        <begin position="280"/>
        <end position="304"/>
    </location>
</feature>
<organism evidence="8 9">
    <name type="scientific">Candidatus Clostridium helianthi</name>
    <dbReference type="NCBI Taxonomy" id="3381660"/>
    <lineage>
        <taxon>Bacteria</taxon>
        <taxon>Bacillati</taxon>
        <taxon>Bacillota</taxon>
        <taxon>Clostridia</taxon>
        <taxon>Eubacteriales</taxon>
        <taxon>Clostridiaceae</taxon>
        <taxon>Clostridium</taxon>
    </lineage>
</organism>
<dbReference type="SUPFAM" id="SSF103473">
    <property type="entry name" value="MFS general substrate transporter"/>
    <property type="match status" value="1"/>
</dbReference>
<accession>A0ABW8SA26</accession>
<evidence type="ECO:0000256" key="5">
    <source>
        <dbReference type="ARBA" id="ARBA00023136"/>
    </source>
</evidence>
<keyword evidence="2" id="KW-0813">Transport</keyword>
<evidence type="ECO:0000259" key="7">
    <source>
        <dbReference type="PROSITE" id="PS50850"/>
    </source>
</evidence>
<dbReference type="PANTHER" id="PTHR11662">
    <property type="entry name" value="SOLUTE CARRIER FAMILY 17"/>
    <property type="match status" value="1"/>
</dbReference>
<dbReference type="InterPro" id="IPR050382">
    <property type="entry name" value="MFS_Na/Anion_cotransporter"/>
</dbReference>
<evidence type="ECO:0000256" key="6">
    <source>
        <dbReference type="SAM" id="Phobius"/>
    </source>
</evidence>
<dbReference type="Proteomes" id="UP001623600">
    <property type="component" value="Unassembled WGS sequence"/>
</dbReference>
<gene>
    <name evidence="8" type="ORF">ACJDTP_20445</name>
</gene>
<evidence type="ECO:0000256" key="4">
    <source>
        <dbReference type="ARBA" id="ARBA00022989"/>
    </source>
</evidence>
<feature type="transmembrane region" description="Helical" evidence="6">
    <location>
        <begin position="406"/>
        <end position="425"/>
    </location>
</feature>